<dbReference type="InterPro" id="IPR023213">
    <property type="entry name" value="CAT-like_dom_sf"/>
</dbReference>
<gene>
    <name evidence="7" type="ORF">QF118_19425</name>
</gene>
<dbReference type="Gene3D" id="3.30.559.10">
    <property type="entry name" value="Chloramphenicol acetyltransferase-like domain"/>
    <property type="match status" value="1"/>
</dbReference>
<evidence type="ECO:0000256" key="5">
    <source>
        <dbReference type="SAM" id="MobiDB-lite"/>
    </source>
</evidence>
<evidence type="ECO:0000313" key="7">
    <source>
        <dbReference type="EMBL" id="WGW06021.1"/>
    </source>
</evidence>
<feature type="compositionally biased region" description="Acidic residues" evidence="5">
    <location>
        <begin position="83"/>
        <end position="104"/>
    </location>
</feature>
<dbReference type="RefSeq" id="WP_282302644.1">
    <property type="nucleotide sequence ID" value="NZ_CP124618.1"/>
</dbReference>
<evidence type="ECO:0000256" key="4">
    <source>
        <dbReference type="RuleBase" id="RU003423"/>
    </source>
</evidence>
<dbReference type="InterPro" id="IPR000089">
    <property type="entry name" value="Biotin_lipoyl"/>
</dbReference>
<dbReference type="InterPro" id="IPR001078">
    <property type="entry name" value="2-oxoacid_DH_actylTfrase"/>
</dbReference>
<dbReference type="Pfam" id="PF00364">
    <property type="entry name" value="Biotin_lipoyl"/>
    <property type="match status" value="1"/>
</dbReference>
<evidence type="ECO:0000313" key="8">
    <source>
        <dbReference type="Proteomes" id="UP001241605"/>
    </source>
</evidence>
<sequence>MSAFVMPSLGADMEAGVLVEQLIAPGDPVQRGDVIGAVETQKGVIEIEVFESGTLAEWLVPLGTKVPVGTPLAMIDTGAQDVPDPDEPDIPDPEEPTELPEEPPTELPDPEQPFPDDPIPEDLPYDDPGPSEPMPEIPPFDPGMRLRITPAARRLAAQSGVDPRALSLPLGRAITRADILGLAPTSKPPPQFDMRAAIAAAMSRSKREIPHYYLSHMVDLTAAEGFVSALNKDRAPQDRVLLGAVVARAVAHALRKFPEFNGHYDGSFVPSQAVHLGMAINIRGGGLVAPALFDAADKPLDALMRDMADLVERVRAGRFRARELSDATITLTSLGDRGVDELLGVIYPPQVAIVGMGTPRLHPMIHDGQVAARLAARLTLAADHRVSDGHRGALFLRAIDKHLQKPDTP</sequence>
<dbReference type="InterPro" id="IPR036625">
    <property type="entry name" value="E3-bd_dom_sf"/>
</dbReference>
<dbReference type="InterPro" id="IPR011053">
    <property type="entry name" value="Single_hybrid_motif"/>
</dbReference>
<dbReference type="PANTHER" id="PTHR23151:SF90">
    <property type="entry name" value="DIHYDROLIPOYLLYSINE-RESIDUE ACETYLTRANSFERASE COMPONENT OF PYRUVATE DEHYDROGENASE COMPLEX, MITOCHONDRIAL-RELATED"/>
    <property type="match status" value="1"/>
</dbReference>
<evidence type="ECO:0000256" key="3">
    <source>
        <dbReference type="ARBA" id="ARBA00022823"/>
    </source>
</evidence>
<dbReference type="CDD" id="cd06849">
    <property type="entry name" value="lipoyl_domain"/>
    <property type="match status" value="1"/>
</dbReference>
<protein>
    <recommendedName>
        <fullName evidence="4">Dihydrolipoamide acetyltransferase component of pyruvate dehydrogenase complex</fullName>
        <ecNumber evidence="4">2.3.1.-</ecNumber>
    </recommendedName>
</protein>
<evidence type="ECO:0000256" key="2">
    <source>
        <dbReference type="ARBA" id="ARBA00007317"/>
    </source>
</evidence>
<reference evidence="7 8" key="1">
    <citation type="submission" date="2023-05" db="EMBL/GenBank/DDBJ databases">
        <title>YMD87, complete Genome.</title>
        <authorList>
            <person name="Zhang J."/>
            <person name="Xu X."/>
        </authorList>
    </citation>
    <scope>NUCLEOTIDE SEQUENCE [LARGE SCALE GENOMIC DNA]</scope>
    <source>
        <strain evidence="7 8">YMD87</strain>
        <plasmid evidence="7 8">unnamed2</plasmid>
    </source>
</reference>
<keyword evidence="4 7" id="KW-0808">Transferase</keyword>
<dbReference type="Proteomes" id="UP001241605">
    <property type="component" value="Plasmid unnamed2"/>
</dbReference>
<feature type="compositionally biased region" description="Pro residues" evidence="5">
    <location>
        <begin position="130"/>
        <end position="141"/>
    </location>
</feature>
<dbReference type="SUPFAM" id="SSF52777">
    <property type="entry name" value="CoA-dependent acyltransferases"/>
    <property type="match status" value="1"/>
</dbReference>
<dbReference type="PANTHER" id="PTHR23151">
    <property type="entry name" value="DIHYDROLIPOAMIDE ACETYL/SUCCINYL-TRANSFERASE-RELATED"/>
    <property type="match status" value="1"/>
</dbReference>
<proteinExistence type="inferred from homology"/>
<dbReference type="PROSITE" id="PS50968">
    <property type="entry name" value="BIOTINYL_LIPOYL"/>
    <property type="match status" value="1"/>
</dbReference>
<keyword evidence="8" id="KW-1185">Reference proteome</keyword>
<comment type="similarity">
    <text evidence="2 4">Belongs to the 2-oxoacid dehydrogenase family.</text>
</comment>
<dbReference type="EC" id="2.3.1.-" evidence="4"/>
<dbReference type="PROSITE" id="PS00189">
    <property type="entry name" value="LIPOYL"/>
    <property type="match status" value="1"/>
</dbReference>
<keyword evidence="7" id="KW-0614">Plasmid</keyword>
<feature type="region of interest" description="Disordered" evidence="5">
    <location>
        <begin position="75"/>
        <end position="141"/>
    </location>
</feature>
<evidence type="ECO:0000256" key="1">
    <source>
        <dbReference type="ARBA" id="ARBA00001938"/>
    </source>
</evidence>
<dbReference type="InterPro" id="IPR003016">
    <property type="entry name" value="2-oxoA_DH_lipoyl-BS"/>
</dbReference>
<dbReference type="SUPFAM" id="SSF51230">
    <property type="entry name" value="Single hybrid motif"/>
    <property type="match status" value="1"/>
</dbReference>
<dbReference type="Gene3D" id="2.40.50.100">
    <property type="match status" value="1"/>
</dbReference>
<dbReference type="GO" id="GO:0016746">
    <property type="term" value="F:acyltransferase activity"/>
    <property type="evidence" value="ECO:0007669"/>
    <property type="project" value="UniProtKB-KW"/>
</dbReference>
<dbReference type="Gene3D" id="4.10.320.10">
    <property type="entry name" value="E3-binding domain"/>
    <property type="match status" value="1"/>
</dbReference>
<feature type="compositionally biased region" description="Pro residues" evidence="5">
    <location>
        <begin position="105"/>
        <end position="117"/>
    </location>
</feature>
<organism evidence="7 8">
    <name type="scientific">Tropicibacter oceani</name>
    <dbReference type="NCBI Taxonomy" id="3058420"/>
    <lineage>
        <taxon>Bacteria</taxon>
        <taxon>Pseudomonadati</taxon>
        <taxon>Pseudomonadota</taxon>
        <taxon>Alphaproteobacteria</taxon>
        <taxon>Rhodobacterales</taxon>
        <taxon>Roseobacteraceae</taxon>
        <taxon>Tropicibacter</taxon>
    </lineage>
</organism>
<geneLocation type="plasmid" evidence="7 8">
    <name>unnamed2</name>
</geneLocation>
<keyword evidence="4 7" id="KW-0012">Acyltransferase</keyword>
<dbReference type="InterPro" id="IPR045257">
    <property type="entry name" value="E2/Pdx1"/>
</dbReference>
<comment type="cofactor">
    <cofactor evidence="1 4">
        <name>(R)-lipoate</name>
        <dbReference type="ChEBI" id="CHEBI:83088"/>
    </cofactor>
</comment>
<name>A0ABY8QPR4_9RHOB</name>
<dbReference type="Pfam" id="PF00198">
    <property type="entry name" value="2-oxoacid_dh"/>
    <property type="match status" value="1"/>
</dbReference>
<keyword evidence="3 4" id="KW-0450">Lipoyl</keyword>
<dbReference type="EMBL" id="CP124618">
    <property type="protein sequence ID" value="WGW06021.1"/>
    <property type="molecule type" value="Genomic_DNA"/>
</dbReference>
<evidence type="ECO:0000259" key="6">
    <source>
        <dbReference type="PROSITE" id="PS50968"/>
    </source>
</evidence>
<feature type="domain" description="Lipoyl-binding" evidence="6">
    <location>
        <begin position="1"/>
        <end position="76"/>
    </location>
</feature>
<accession>A0ABY8QPR4</accession>